<evidence type="ECO:0000259" key="2">
    <source>
        <dbReference type="Pfam" id="PF06580"/>
    </source>
</evidence>
<dbReference type="GO" id="GO:0016020">
    <property type="term" value="C:membrane"/>
    <property type="evidence" value="ECO:0007669"/>
    <property type="project" value="InterPro"/>
</dbReference>
<reference evidence="4" key="1">
    <citation type="submission" date="2017-04" db="EMBL/GenBank/DDBJ databases">
        <authorList>
            <person name="Varghese N."/>
            <person name="Submissions S."/>
        </authorList>
    </citation>
    <scope>NUCLEOTIDE SEQUENCE [LARGE SCALE GENOMIC DNA]</scope>
    <source>
        <strain evidence="4">DSM 4125</strain>
    </source>
</reference>
<dbReference type="AlphaFoldDB" id="A0A1X7JM75"/>
<dbReference type="InterPro" id="IPR050640">
    <property type="entry name" value="Bact_2-comp_sensor_kinase"/>
</dbReference>
<dbReference type="InterPro" id="IPR010559">
    <property type="entry name" value="Sig_transdc_His_kin_internal"/>
</dbReference>
<keyword evidence="3" id="KW-0808">Transferase</keyword>
<sequence length="328" mass="38657">MFSSNVSNFEAGYIQLFHSTCKIIIPQIITAYASLYLLVPKFLNEKKIYIFIFWLIVLLITMFVLYVALHMYLYEPKYIEYYDDLAKKYAKDSFWERLSYFSVFLSKSILFLTPVVLLLMARFYKNQQRLLKLNEQKKTAELVALKHQLNPHFLFNTLNNLYSLAIKKSDETPDVIDKLADILDYMLYRCNDTFVSLQKEIELIDNYLSLEKVRYGNRVQILFKNNIQKDIKIAPLLLLTFIENAFKHGVTQELKEASIVININLENNQIIFYIKNSKPNASLDIKEENRIGLKNVKNQLELLYPNNYTLDIENSKETYEVTLKLLAK</sequence>
<evidence type="ECO:0000313" key="4">
    <source>
        <dbReference type="Proteomes" id="UP000193804"/>
    </source>
</evidence>
<keyword evidence="1" id="KW-0472">Membrane</keyword>
<gene>
    <name evidence="3" type="ORF">SAMN05661096_01782</name>
</gene>
<evidence type="ECO:0000256" key="1">
    <source>
        <dbReference type="SAM" id="Phobius"/>
    </source>
</evidence>
<organism evidence="3 4">
    <name type="scientific">Marivirga sericea</name>
    <dbReference type="NCBI Taxonomy" id="1028"/>
    <lineage>
        <taxon>Bacteria</taxon>
        <taxon>Pseudomonadati</taxon>
        <taxon>Bacteroidota</taxon>
        <taxon>Cytophagia</taxon>
        <taxon>Cytophagales</taxon>
        <taxon>Marivirgaceae</taxon>
        <taxon>Marivirga</taxon>
    </lineage>
</organism>
<dbReference type="GO" id="GO:0000155">
    <property type="term" value="F:phosphorelay sensor kinase activity"/>
    <property type="evidence" value="ECO:0007669"/>
    <property type="project" value="InterPro"/>
</dbReference>
<keyword evidence="1" id="KW-1133">Transmembrane helix</keyword>
<feature type="transmembrane region" description="Helical" evidence="1">
    <location>
        <begin position="12"/>
        <end position="39"/>
    </location>
</feature>
<feature type="transmembrane region" description="Helical" evidence="1">
    <location>
        <begin position="51"/>
        <end position="73"/>
    </location>
</feature>
<proteinExistence type="predicted"/>
<dbReference type="PANTHER" id="PTHR34220:SF7">
    <property type="entry name" value="SENSOR HISTIDINE KINASE YPDA"/>
    <property type="match status" value="1"/>
</dbReference>
<keyword evidence="3" id="KW-0418">Kinase</keyword>
<dbReference type="InterPro" id="IPR036890">
    <property type="entry name" value="HATPase_C_sf"/>
</dbReference>
<accession>A0A1X7JM75</accession>
<dbReference type="PANTHER" id="PTHR34220">
    <property type="entry name" value="SENSOR HISTIDINE KINASE YPDA"/>
    <property type="match status" value="1"/>
</dbReference>
<dbReference type="STRING" id="1028.SAMN05661096_01782"/>
<dbReference type="Gene3D" id="3.30.565.10">
    <property type="entry name" value="Histidine kinase-like ATPase, C-terminal domain"/>
    <property type="match status" value="1"/>
</dbReference>
<protein>
    <submittedName>
        <fullName evidence="3">Histidine kinase</fullName>
    </submittedName>
</protein>
<evidence type="ECO:0000313" key="3">
    <source>
        <dbReference type="EMBL" id="SMG29019.1"/>
    </source>
</evidence>
<dbReference type="Pfam" id="PF06580">
    <property type="entry name" value="His_kinase"/>
    <property type="match status" value="1"/>
</dbReference>
<feature type="domain" description="Signal transduction histidine kinase internal region" evidence="2">
    <location>
        <begin position="140"/>
        <end position="218"/>
    </location>
</feature>
<name>A0A1X7JM75_9BACT</name>
<keyword evidence="1" id="KW-0812">Transmembrane</keyword>
<keyword evidence="4" id="KW-1185">Reference proteome</keyword>
<dbReference type="EMBL" id="FXAW01000003">
    <property type="protein sequence ID" value="SMG29019.1"/>
    <property type="molecule type" value="Genomic_DNA"/>
</dbReference>
<dbReference type="Proteomes" id="UP000193804">
    <property type="component" value="Unassembled WGS sequence"/>
</dbReference>
<feature type="transmembrane region" description="Helical" evidence="1">
    <location>
        <begin position="98"/>
        <end position="121"/>
    </location>
</feature>